<evidence type="ECO:0000256" key="1">
    <source>
        <dbReference type="ARBA" id="ARBA00022679"/>
    </source>
</evidence>
<keyword evidence="2" id="KW-0677">Repeat</keyword>
<dbReference type="EMBL" id="JAAXYH010000007">
    <property type="protein sequence ID" value="NMH65702.1"/>
    <property type="molecule type" value="Genomic_DNA"/>
</dbReference>
<accession>A0A972FZT3</accession>
<dbReference type="PROSITE" id="PS50206">
    <property type="entry name" value="RHODANESE_3"/>
    <property type="match status" value="2"/>
</dbReference>
<name>A0A972FZT3_9GAMM</name>
<evidence type="ECO:0000256" key="2">
    <source>
        <dbReference type="ARBA" id="ARBA00022737"/>
    </source>
</evidence>
<organism evidence="4 5">
    <name type="scientific">Shewanella salipaludis</name>
    <dbReference type="NCBI Taxonomy" id="2723052"/>
    <lineage>
        <taxon>Bacteria</taxon>
        <taxon>Pseudomonadati</taxon>
        <taxon>Pseudomonadota</taxon>
        <taxon>Gammaproteobacteria</taxon>
        <taxon>Alteromonadales</taxon>
        <taxon>Shewanellaceae</taxon>
        <taxon>Shewanella</taxon>
    </lineage>
</organism>
<evidence type="ECO:0000259" key="3">
    <source>
        <dbReference type="PROSITE" id="PS50206"/>
    </source>
</evidence>
<evidence type="ECO:0000313" key="5">
    <source>
        <dbReference type="Proteomes" id="UP000737113"/>
    </source>
</evidence>
<keyword evidence="1" id="KW-0808">Transferase</keyword>
<dbReference type="SMART" id="SM00450">
    <property type="entry name" value="RHOD"/>
    <property type="match status" value="2"/>
</dbReference>
<feature type="domain" description="Rhodanese" evidence="3">
    <location>
        <begin position="16"/>
        <end position="133"/>
    </location>
</feature>
<dbReference type="Pfam" id="PF00581">
    <property type="entry name" value="Rhodanese"/>
    <property type="match status" value="2"/>
</dbReference>
<dbReference type="GO" id="GO:0004792">
    <property type="term" value="F:thiosulfate-cyanide sulfurtransferase activity"/>
    <property type="evidence" value="ECO:0007669"/>
    <property type="project" value="TreeGrafter"/>
</dbReference>
<reference evidence="4" key="1">
    <citation type="submission" date="2020-04" db="EMBL/GenBank/DDBJ databases">
        <title>Description of Shewanella salipaludis sp. nov., isolated from a salt marsh.</title>
        <authorList>
            <person name="Park S."/>
            <person name="Yoon J.-H."/>
        </authorList>
    </citation>
    <scope>NUCLEOTIDE SEQUENCE</scope>
    <source>
        <strain evidence="4">SHSM-M6</strain>
    </source>
</reference>
<comment type="caution">
    <text evidence="4">The sequence shown here is derived from an EMBL/GenBank/DDBJ whole genome shotgun (WGS) entry which is preliminary data.</text>
</comment>
<dbReference type="InterPro" id="IPR036873">
    <property type="entry name" value="Rhodanese-like_dom_sf"/>
</dbReference>
<dbReference type="PANTHER" id="PTHR11364">
    <property type="entry name" value="THIOSULFATE SULFERTANSFERASE"/>
    <property type="match status" value="1"/>
</dbReference>
<evidence type="ECO:0000313" key="4">
    <source>
        <dbReference type="EMBL" id="NMH65702.1"/>
    </source>
</evidence>
<dbReference type="RefSeq" id="WP_169564432.1">
    <property type="nucleotide sequence ID" value="NZ_JAAXYH010000007.1"/>
</dbReference>
<gene>
    <name evidence="4" type="ORF">HC757_11045</name>
</gene>
<feature type="domain" description="Rhodanese" evidence="3">
    <location>
        <begin position="166"/>
        <end position="282"/>
    </location>
</feature>
<dbReference type="CDD" id="cd01449">
    <property type="entry name" value="TST_Repeat_2"/>
    <property type="match status" value="1"/>
</dbReference>
<dbReference type="CDD" id="cd01448">
    <property type="entry name" value="TST_Repeat_1"/>
    <property type="match status" value="1"/>
</dbReference>
<sequence length="287" mass="31584">MNYPLVSTAWLEAHLQDEKLVLLDASMDTVIGKEPLIYDRLVCIPGARRFELERQFCDLQSSQIHALPTEAQFSLGIQALGIAPDSLVVIYDNQGIYASPRAWWTFRVMGFDNVFVLDGGLPQWLAEGRKTVNEYQAVDETAKGNAVGHYRPQLVCDSAEVLRRLDDAGTAIFDARGAARFQGKAPEPRAGVRSGHIPHSHNLPFTEVLDGYRLRPVAELRRRFAELSGDDADTGKRCICSCGSGITACILILALEAAGYDHAVLYDGSWADWGSNHALPLETDLGK</sequence>
<dbReference type="Proteomes" id="UP000737113">
    <property type="component" value="Unassembled WGS sequence"/>
</dbReference>
<dbReference type="InterPro" id="IPR045078">
    <property type="entry name" value="TST/MPST-like"/>
</dbReference>
<keyword evidence="5" id="KW-1185">Reference proteome</keyword>
<dbReference type="SUPFAM" id="SSF52821">
    <property type="entry name" value="Rhodanese/Cell cycle control phosphatase"/>
    <property type="match status" value="2"/>
</dbReference>
<proteinExistence type="predicted"/>
<dbReference type="Gene3D" id="3.40.250.10">
    <property type="entry name" value="Rhodanese-like domain"/>
    <property type="match status" value="2"/>
</dbReference>
<dbReference type="AlphaFoldDB" id="A0A972FZT3"/>
<dbReference type="PANTHER" id="PTHR11364:SF27">
    <property type="entry name" value="SULFURTRANSFERASE"/>
    <property type="match status" value="1"/>
</dbReference>
<protein>
    <submittedName>
        <fullName evidence="4">Sulfurtransferase</fullName>
    </submittedName>
</protein>
<dbReference type="InterPro" id="IPR001763">
    <property type="entry name" value="Rhodanese-like_dom"/>
</dbReference>